<evidence type="ECO:0000259" key="1">
    <source>
        <dbReference type="Pfam" id="PF13401"/>
    </source>
</evidence>
<dbReference type="RefSeq" id="XP_037214525.1">
    <property type="nucleotide sequence ID" value="XM_037369319.1"/>
</dbReference>
<dbReference type="CDD" id="cd21037">
    <property type="entry name" value="MLKL_NTD"/>
    <property type="match status" value="1"/>
</dbReference>
<dbReference type="Gene3D" id="1.20.930.20">
    <property type="entry name" value="Adaptor protein Cbl, N-terminal domain"/>
    <property type="match status" value="1"/>
</dbReference>
<proteinExistence type="predicted"/>
<dbReference type="InterPro" id="IPR027417">
    <property type="entry name" value="P-loop_NTPase"/>
</dbReference>
<evidence type="ECO:0000313" key="3">
    <source>
        <dbReference type="Proteomes" id="UP000636479"/>
    </source>
</evidence>
<dbReference type="EMBL" id="JACAZF010000013">
    <property type="protein sequence ID" value="KAF7291403.1"/>
    <property type="molecule type" value="Genomic_DNA"/>
</dbReference>
<sequence>MPAPDALKRVLQYTTSAAETLRATSNGVGGGLPFVGSVCSIVLALVPVIQNVKAQRQRSLQITERIHQLLCVLLAASTAPSLRLGSMKTLVNMGRCTRVLQQFHACLQAQQARGRIQRLLRNTEIVRQLDSCERELNAVIEALKLEMSGALADEVGILLDDVELRQHELLELLASRSESAALESGTFLDSALSLSLLPASPQIFHGRDTELASLVSLLQPLSDAPAPRIAILGPGGMGKTALALTLLHHPAIASEYSNPNQRHFVSCEALSTAQDLVRAVAQHVGVEAPAAQNSVKVLMAKLKEGERCIIVLDNLETVWDSDSAGETDNVEDFLAQLAEVEHVGLVVTMRGAERPGKIKWTRPFLPVLEPLTAEATRELFMDIAEAPDLEVDNTALDELLLLSDNLPLAASLLASAASIEGYAATLTRWRRRGNNSNTVFSEAEDHRHKNASLDISIHLSLSSPRMRSAPYACDLLSTLSLLPDGISAEELYATGIHIVDLGHHVTTLLRLSLIYIETVPSAGGNYSSQRIKTLAPIREYIRRTHPPPRLLTDPLLGYFQNLLAISNFYSDLADGGLIPRIASHFANIRELMLYGLSVARPEQLSAIGNAILDLNYMSFVMLKGPTPLLERLPGIVEDTNDLRIRLRHSCQYIVARAGAVDNVKAKTLIGESLGYIKTVHFPVDQILMLYNAITAYYMPRDLPQSIRYNALASELVERTLDSKQNILVLDSKYHLLIHDHDGQGILELVERERAFGRTDVVCTLKAINGHRMLGHLGRVIELCAQAREEIARSGLDKSDRALAILDFNGDAHLGRTEFAEAEVYYTELLRRTDLLTSAGWHVHAQCMLALIGIRTGKEEVDIARYLDQAEKVYRTRGSSRVVQALWLRAELDLHIRHDLSAARAGLLATARKSLGMYTDILLPCLAALGDVRLGLFNDETEAFRWALVYLVTARKTRDQVALLYGLRCLADVLPSSAQETSQTLLRTAMDGAKGIGIRRLETDCVKRLTVDE</sequence>
<accession>A0A8H6S2C7</accession>
<dbReference type="OrthoDB" id="3035435at2759"/>
<dbReference type="InterPro" id="IPR059179">
    <property type="entry name" value="MLKL-like_MCAfunc"/>
</dbReference>
<dbReference type="Proteomes" id="UP000636479">
    <property type="component" value="Unassembled WGS sequence"/>
</dbReference>
<dbReference type="InterPro" id="IPR049945">
    <property type="entry name" value="AAA_22"/>
</dbReference>
<dbReference type="InterPro" id="IPR036537">
    <property type="entry name" value="Adaptor_Cbl_N_dom_sf"/>
</dbReference>
<keyword evidence="3" id="KW-1185">Reference proteome</keyword>
<evidence type="ECO:0000313" key="2">
    <source>
        <dbReference type="EMBL" id="KAF7291403.1"/>
    </source>
</evidence>
<reference evidence="2" key="1">
    <citation type="submission" date="2020-05" db="EMBL/GenBank/DDBJ databases">
        <title>Mycena genomes resolve the evolution of fungal bioluminescence.</title>
        <authorList>
            <person name="Tsai I.J."/>
        </authorList>
    </citation>
    <scope>NUCLEOTIDE SEQUENCE</scope>
    <source>
        <strain evidence="2">171206Taipei</strain>
    </source>
</reference>
<dbReference type="GO" id="GO:0016887">
    <property type="term" value="F:ATP hydrolysis activity"/>
    <property type="evidence" value="ECO:0007669"/>
    <property type="project" value="InterPro"/>
</dbReference>
<feature type="domain" description="ORC1/DEAH AAA+ ATPase" evidence="1">
    <location>
        <begin position="229"/>
        <end position="339"/>
    </location>
</feature>
<dbReference type="SUPFAM" id="SSF52540">
    <property type="entry name" value="P-loop containing nucleoside triphosphate hydrolases"/>
    <property type="match status" value="1"/>
</dbReference>
<dbReference type="GeneID" id="59351835"/>
<dbReference type="Pfam" id="PF13401">
    <property type="entry name" value="AAA_22"/>
    <property type="match status" value="1"/>
</dbReference>
<protein>
    <submittedName>
        <fullName evidence="2">NB-ARC domain-containing protein</fullName>
    </submittedName>
</protein>
<dbReference type="Gene3D" id="3.40.50.300">
    <property type="entry name" value="P-loop containing nucleotide triphosphate hydrolases"/>
    <property type="match status" value="1"/>
</dbReference>
<name>A0A8H6S2C7_9AGAR</name>
<dbReference type="AlphaFoldDB" id="A0A8H6S2C7"/>
<gene>
    <name evidence="2" type="ORF">MIND_01284900</name>
</gene>
<dbReference type="GO" id="GO:0007166">
    <property type="term" value="P:cell surface receptor signaling pathway"/>
    <property type="evidence" value="ECO:0007669"/>
    <property type="project" value="InterPro"/>
</dbReference>
<organism evidence="2 3">
    <name type="scientific">Mycena indigotica</name>
    <dbReference type="NCBI Taxonomy" id="2126181"/>
    <lineage>
        <taxon>Eukaryota</taxon>
        <taxon>Fungi</taxon>
        <taxon>Dikarya</taxon>
        <taxon>Basidiomycota</taxon>
        <taxon>Agaricomycotina</taxon>
        <taxon>Agaricomycetes</taxon>
        <taxon>Agaricomycetidae</taxon>
        <taxon>Agaricales</taxon>
        <taxon>Marasmiineae</taxon>
        <taxon>Mycenaceae</taxon>
        <taxon>Mycena</taxon>
    </lineage>
</organism>
<comment type="caution">
    <text evidence="2">The sequence shown here is derived from an EMBL/GenBank/DDBJ whole genome shotgun (WGS) entry which is preliminary data.</text>
</comment>
<dbReference type="PRINTS" id="PR00364">
    <property type="entry name" value="DISEASERSIST"/>
</dbReference>